<sequence>MAASEPQAEKQEANSEWTSAYPPLGLGDFYSPTTPAVQLSTVLICLALRLLFPASYLVTAALLKLKLLQPTPGSEDLAIVAQTKVFFKSYAALLGVAVPFMMACNIGGYYAFTSYRHTGPPCAVWFPWLASCLSIPANVASIATLSKDFNGAMHRKFMRILVLIARECGESDETIRQLEKTTQRSSLENISAGRYVARKRKIILTSKVKHSSYAELYKELSSLETIEDLQIELPSGDDVSSGKVLIRSIKGVIRSWPSSDRFLNQQQRVHNLSNVMLCMKSEKVPTAEPLLLPSYFHSLEGPMAATDFANQMCISPPNRLSLLEKVLIGLPFSISCGLFLFFSVGACGLAWRLFSWVDGRQKKLMFGVFVAWGLVDGVLSCMAQLLLWVSALTKRLAQLKAFNAMLCGAHVASQQFLPVMRVNVPSDLLVWAEVQELCLARHATRQLRMDMEALAATVLALSMATCTLCFALEENWQPGLLSLIALYSLLMYIAAAVPFFVAGVLVNMERARTLTVLSQFGLQAQIALEQPGLTDEVQRQQIQKTVSMASQLIQQIRSDSSQDINILGIRLTAATASAMASAMSTVVAISMRSLPLTEIWGKIQSSYASSHIWRM</sequence>
<dbReference type="Proteomes" id="UP000604046">
    <property type="component" value="Unassembled WGS sequence"/>
</dbReference>
<feature type="transmembrane region" description="Helical" evidence="1">
    <location>
        <begin position="124"/>
        <end position="146"/>
    </location>
</feature>
<keyword evidence="3" id="KW-1185">Reference proteome</keyword>
<evidence type="ECO:0000256" key="1">
    <source>
        <dbReference type="SAM" id="Phobius"/>
    </source>
</evidence>
<dbReference type="OrthoDB" id="431147at2759"/>
<reference evidence="2" key="1">
    <citation type="submission" date="2021-02" db="EMBL/GenBank/DDBJ databases">
        <authorList>
            <person name="Dougan E. K."/>
            <person name="Rhodes N."/>
            <person name="Thang M."/>
            <person name="Chan C."/>
        </authorList>
    </citation>
    <scope>NUCLEOTIDE SEQUENCE</scope>
</reference>
<proteinExistence type="predicted"/>
<feature type="transmembrane region" description="Helical" evidence="1">
    <location>
        <begin position="453"/>
        <end position="472"/>
    </location>
</feature>
<dbReference type="EMBL" id="CAJNDS010002427">
    <property type="protein sequence ID" value="CAE7469767.1"/>
    <property type="molecule type" value="Genomic_DNA"/>
</dbReference>
<accession>A0A812S773</accession>
<dbReference type="AlphaFoldDB" id="A0A812S773"/>
<feature type="transmembrane region" description="Helical" evidence="1">
    <location>
        <begin position="366"/>
        <end position="389"/>
    </location>
</feature>
<keyword evidence="1" id="KW-0812">Transmembrane</keyword>
<keyword evidence="1" id="KW-1133">Transmembrane helix</keyword>
<evidence type="ECO:0000313" key="2">
    <source>
        <dbReference type="EMBL" id="CAE7469767.1"/>
    </source>
</evidence>
<feature type="transmembrane region" description="Helical" evidence="1">
    <location>
        <begin position="39"/>
        <end position="63"/>
    </location>
</feature>
<feature type="transmembrane region" description="Helical" evidence="1">
    <location>
        <begin position="326"/>
        <end position="354"/>
    </location>
</feature>
<gene>
    <name evidence="2" type="ORF">SNAT2548_LOCUS26328</name>
</gene>
<feature type="transmembrane region" description="Helical" evidence="1">
    <location>
        <begin position="484"/>
        <end position="506"/>
    </location>
</feature>
<organism evidence="2 3">
    <name type="scientific">Symbiodinium natans</name>
    <dbReference type="NCBI Taxonomy" id="878477"/>
    <lineage>
        <taxon>Eukaryota</taxon>
        <taxon>Sar</taxon>
        <taxon>Alveolata</taxon>
        <taxon>Dinophyceae</taxon>
        <taxon>Suessiales</taxon>
        <taxon>Symbiodiniaceae</taxon>
        <taxon>Symbiodinium</taxon>
    </lineage>
</organism>
<comment type="caution">
    <text evidence="2">The sequence shown here is derived from an EMBL/GenBank/DDBJ whole genome shotgun (WGS) entry which is preliminary data.</text>
</comment>
<protein>
    <submittedName>
        <fullName evidence="2">Uncharacterized protein</fullName>
    </submittedName>
</protein>
<evidence type="ECO:0000313" key="3">
    <source>
        <dbReference type="Proteomes" id="UP000604046"/>
    </source>
</evidence>
<feature type="transmembrane region" description="Helical" evidence="1">
    <location>
        <begin position="90"/>
        <end position="112"/>
    </location>
</feature>
<name>A0A812S773_9DINO</name>
<keyword evidence="1" id="KW-0472">Membrane</keyword>